<reference evidence="1" key="1">
    <citation type="submission" date="2021-01" db="EMBL/GenBank/DDBJ databases">
        <title>Chromosome-level genome assembly of a human fungal pathogen reveals clustering of transcriptionally co-regulated genes.</title>
        <authorList>
            <person name="Voorhies M."/>
            <person name="Cohen S."/>
            <person name="Shea T.P."/>
            <person name="Petrus S."/>
            <person name="Munoz J.F."/>
            <person name="Poplawski S."/>
            <person name="Goldman W.E."/>
            <person name="Michael T."/>
            <person name="Cuomo C.A."/>
            <person name="Sil A."/>
            <person name="Beyhan S."/>
        </authorList>
    </citation>
    <scope>NUCLEOTIDE SEQUENCE</scope>
    <source>
        <strain evidence="1">H88</strain>
    </source>
</reference>
<dbReference type="GO" id="GO:0003677">
    <property type="term" value="F:DNA binding"/>
    <property type="evidence" value="ECO:0007669"/>
    <property type="project" value="UniProtKB-KW"/>
</dbReference>
<evidence type="ECO:0000313" key="1">
    <source>
        <dbReference type="EMBL" id="QSS51254.1"/>
    </source>
</evidence>
<name>A0A8A1LFN0_AJEC8</name>
<evidence type="ECO:0000313" key="2">
    <source>
        <dbReference type="Proteomes" id="UP000663419"/>
    </source>
</evidence>
<organism evidence="1 2">
    <name type="scientific">Ajellomyces capsulatus (strain H88)</name>
    <name type="common">Darling's disease fungus</name>
    <name type="synonym">Histoplasma capsulatum</name>
    <dbReference type="NCBI Taxonomy" id="544711"/>
    <lineage>
        <taxon>Eukaryota</taxon>
        <taxon>Fungi</taxon>
        <taxon>Dikarya</taxon>
        <taxon>Ascomycota</taxon>
        <taxon>Pezizomycotina</taxon>
        <taxon>Eurotiomycetes</taxon>
        <taxon>Eurotiomycetidae</taxon>
        <taxon>Onygenales</taxon>
        <taxon>Ajellomycetaceae</taxon>
        <taxon>Histoplasma</taxon>
    </lineage>
</organism>
<protein>
    <submittedName>
        <fullName evidence="1">MYB DNA-binding domain-containing protein</fullName>
    </submittedName>
</protein>
<gene>
    <name evidence="1" type="ORF">I7I53_06523</name>
</gene>
<proteinExistence type="predicted"/>
<dbReference type="AlphaFoldDB" id="A0A8A1LFN0"/>
<accession>A0A8A1LFN0</accession>
<dbReference type="EMBL" id="CP069103">
    <property type="protein sequence ID" value="QSS51254.1"/>
    <property type="molecule type" value="Genomic_DNA"/>
</dbReference>
<sequence length="88" mass="9682">MQNTGPTSPRSHVSWAAPETMSTRAFGNMYSIATPKTMGHGLMQSACVSKMLCGNGELPRPPRMRTPLVVRCQRTYIRLTRTISSGAR</sequence>
<dbReference type="Proteomes" id="UP000663419">
    <property type="component" value="Chromosome 2"/>
</dbReference>
<keyword evidence="1" id="KW-0238">DNA-binding</keyword>
<dbReference type="VEuPathDB" id="FungiDB:I7I53_06523"/>